<evidence type="ECO:0000256" key="2">
    <source>
        <dbReference type="ARBA" id="ARBA00022553"/>
    </source>
</evidence>
<dbReference type="SMART" id="SM00822">
    <property type="entry name" value="PKS_KR"/>
    <property type="match status" value="1"/>
</dbReference>
<feature type="domain" description="PKS/mFAS DH" evidence="6">
    <location>
        <begin position="480"/>
        <end position="784"/>
    </location>
</feature>
<dbReference type="SUPFAM" id="SSF53901">
    <property type="entry name" value="Thiolase-like"/>
    <property type="match status" value="3"/>
</dbReference>
<dbReference type="InterPro" id="IPR013968">
    <property type="entry name" value="PKS_KR"/>
</dbReference>
<dbReference type="CDD" id="cd00833">
    <property type="entry name" value="PKS"/>
    <property type="match status" value="2"/>
</dbReference>
<evidence type="ECO:0000256" key="1">
    <source>
        <dbReference type="ARBA" id="ARBA00022450"/>
    </source>
</evidence>
<proteinExistence type="predicted"/>
<dbReference type="Gene3D" id="3.40.47.10">
    <property type="match status" value="3"/>
</dbReference>
<comment type="caution">
    <text evidence="7">The sequence shown here is derived from an EMBL/GenBank/DDBJ whole genome shotgun (WGS) entry which is preliminary data.</text>
</comment>
<dbReference type="InterPro" id="IPR036291">
    <property type="entry name" value="NAD(P)-bd_dom_sf"/>
</dbReference>
<evidence type="ECO:0000256" key="3">
    <source>
        <dbReference type="ARBA" id="ARBA00022679"/>
    </source>
</evidence>
<dbReference type="Gene3D" id="3.40.50.720">
    <property type="entry name" value="NAD(P)-binding Rossmann-like Domain"/>
    <property type="match status" value="1"/>
</dbReference>
<dbReference type="InterPro" id="IPR050091">
    <property type="entry name" value="PKS_NRPS_Biosynth_Enz"/>
</dbReference>
<keyword evidence="3" id="KW-0808">Transferase</keyword>
<dbReference type="InterPro" id="IPR049552">
    <property type="entry name" value="PKS_DH_N"/>
</dbReference>
<evidence type="ECO:0000256" key="4">
    <source>
        <dbReference type="PROSITE-ProRule" id="PRU01363"/>
    </source>
</evidence>
<reference evidence="7 8" key="1">
    <citation type="submission" date="2024-02" db="EMBL/GenBank/DDBJ databases">
        <authorList>
            <person name="Chen Y."/>
            <person name="Shah S."/>
            <person name="Dougan E. K."/>
            <person name="Thang M."/>
            <person name="Chan C."/>
        </authorList>
    </citation>
    <scope>NUCLEOTIDE SEQUENCE [LARGE SCALE GENOMIC DNA]</scope>
</reference>
<dbReference type="InterPro" id="IPR014031">
    <property type="entry name" value="Ketoacyl_synth_C"/>
</dbReference>
<feature type="active site" description="Proton donor; for dehydratase activity" evidence="4">
    <location>
        <position position="698"/>
    </location>
</feature>
<dbReference type="Pfam" id="PF02801">
    <property type="entry name" value="Ketoacyl-synt_C"/>
    <property type="match status" value="2"/>
</dbReference>
<dbReference type="Proteomes" id="UP001642484">
    <property type="component" value="Unassembled WGS sequence"/>
</dbReference>
<dbReference type="Pfam" id="PF21089">
    <property type="entry name" value="PKS_DH_N"/>
    <property type="match status" value="1"/>
</dbReference>
<dbReference type="InterPro" id="IPR020807">
    <property type="entry name" value="PKS_DH"/>
</dbReference>
<keyword evidence="1" id="KW-0596">Phosphopantetheine</keyword>
<keyword evidence="8" id="KW-1185">Reference proteome</keyword>
<dbReference type="InterPro" id="IPR057326">
    <property type="entry name" value="KR_dom"/>
</dbReference>
<dbReference type="PROSITE" id="PS52004">
    <property type="entry name" value="KS3_2"/>
    <property type="match status" value="2"/>
</dbReference>
<dbReference type="SUPFAM" id="SSF51735">
    <property type="entry name" value="NAD(P)-binding Rossmann-fold domains"/>
    <property type="match status" value="2"/>
</dbReference>
<dbReference type="PROSITE" id="PS52019">
    <property type="entry name" value="PKS_MFAS_DH"/>
    <property type="match status" value="1"/>
</dbReference>
<evidence type="ECO:0000313" key="7">
    <source>
        <dbReference type="EMBL" id="CAK9102642.1"/>
    </source>
</evidence>
<accession>A0ABP0RPT1</accession>
<dbReference type="Gene3D" id="3.10.129.110">
    <property type="entry name" value="Polyketide synthase dehydratase"/>
    <property type="match status" value="1"/>
</dbReference>
<dbReference type="InterPro" id="IPR049551">
    <property type="entry name" value="PKS_DH_C"/>
</dbReference>
<keyword evidence="2" id="KW-0597">Phosphoprotein</keyword>
<dbReference type="Pfam" id="PF14765">
    <property type="entry name" value="PS-DH"/>
    <property type="match status" value="1"/>
</dbReference>
<name>A0ABP0RPT1_9DINO</name>
<feature type="active site" description="Proton acceptor; for dehydratase activity" evidence="4">
    <location>
        <position position="520"/>
    </location>
</feature>
<evidence type="ECO:0000259" key="6">
    <source>
        <dbReference type="PROSITE" id="PS52019"/>
    </source>
</evidence>
<evidence type="ECO:0000259" key="5">
    <source>
        <dbReference type="PROSITE" id="PS52004"/>
    </source>
</evidence>
<dbReference type="SMART" id="SM00825">
    <property type="entry name" value="PKS_KS"/>
    <property type="match status" value="2"/>
</dbReference>
<organism evidence="7 8">
    <name type="scientific">Durusdinium trenchii</name>
    <dbReference type="NCBI Taxonomy" id="1381693"/>
    <lineage>
        <taxon>Eukaryota</taxon>
        <taxon>Sar</taxon>
        <taxon>Alveolata</taxon>
        <taxon>Dinophyceae</taxon>
        <taxon>Suessiales</taxon>
        <taxon>Symbiodiniaceae</taxon>
        <taxon>Durusdinium</taxon>
    </lineage>
</organism>
<protein>
    <submittedName>
        <fullName evidence="7">Uncharacterized protein</fullName>
    </submittedName>
</protein>
<dbReference type="SUPFAM" id="SSF47336">
    <property type="entry name" value="ACP-like"/>
    <property type="match status" value="1"/>
</dbReference>
<dbReference type="PANTHER" id="PTHR43775:SF37">
    <property type="entry name" value="SI:DKEY-61P9.11"/>
    <property type="match status" value="1"/>
</dbReference>
<dbReference type="SMART" id="SM00826">
    <property type="entry name" value="PKS_DH"/>
    <property type="match status" value="1"/>
</dbReference>
<feature type="domain" description="Ketosynthase family 3 (KS3)" evidence="5">
    <location>
        <begin position="71"/>
        <end position="466"/>
    </location>
</feature>
<evidence type="ECO:0000313" key="8">
    <source>
        <dbReference type="Proteomes" id="UP001642484"/>
    </source>
</evidence>
<sequence length="1770" mass="189316">MDSKAAVQFSARLAAELPGIRLPSTLVFDYPTLSAASPADGRKKRAVAGYAAESSQPKQQQIAGKTRVSPDEPLAIIGSACAFPGEADAPAKFGALLKLGTDGVVEVPFTRWELDEYYDANPDATGPEFESSLVLETCCDSMLDSNMKQESLVDSSVAVIIGLSNNDWIQVQSGDIRKINPYTATGTSASVAAARVAYCFGLKGPAYVIDTACSSALVAVDSASMNLRRGRCSAAVSAAANVMASPATFISFSKPRMLSPRGRSFTFDASADGYGRGEGSGAVMLCRLLDAHGLARAALRGIAVNQDGRSSTMTAPNGPSQTLVVQVALAEAKMNHHEVLHMECHGTGTPLGDPIEVGALQAGSRAASLQEGRRQQSLAVSAVKTSVGHLEGAAASPGLLKTVTLLSRRSAFAVVHLYSLNPHLDPSEDVPQVFQNEHVPLGTGRRTGGLSSFGFGGTNAHGLLGESEVPVDFITLQRPPTYVKTAFPWRDAGFRLLRSQLDSNFEVSMSSDVYDIVSHHVVFGSIVTPGVVYVEMALEATRKLFGHDVALKDVTMVFPFVIPNRFAEDAGSPPIMRFMLKGDRFEIQSIANGKKTTHVEASLEFGSKSDKGSVSTNAANLNLEELQTRISELIETSVVYEAINSVGLYLGPMFQVAKKLWRKEVEDTDGCNEVLGLLQLDYPGVKNVGYILHPALLDGTIHILATASIGKNVAGLKIFGGVGKVAIVKRANFSNLERYWVHMKITESLEASQTFNVTVAADDGSVLLYMEDVVFRAVKPEQIQMAISAQGEKDDEQKYYEVEWSEEPLKRSYCRGNGLVLADTDQALGALQKLWSSDASRDVKFLTPAEVDTSSLDSYEWILCFSNSSKRDSLVDNLLFAVRLLQSLGKSHHPNFQCLILATSNTQAVRAGDMSGVFCPLHAGLWGLARAFRNENPALKVLCFDLGATQGLEELCQVPEASGDLEVALRRSCQGGDAAFVPFVPRLQEAKLESTSQWVPAGGAYIITGGLGGLGLTFASWLLERSERRAKVALISRSGKPPQDCQVAYGRLASKVSVHKADITSDAQVAQVFEAIETHYGGIKGILHAAGVLDDHMVADLQPKHVTPVLAPKTYGTLVLHDACRNSDCQFALFSSVAALLGTPAQANYSAANAFMDSFASFLRDNGQQAVSIQWGPWAEVGMAARANTSESSIVRISARKGLEAMSAILTASASLRTGIISVARIKWATLLGQLGTQAPFLSKFTVAKSTSSNVLGNYTLEDGAVEGINLTPTLMFDYPTVPDLVEYIWSQVGPAEEEGIQALQVGSFSDQLALASHSGRFPGSFSNHPGDFWHTLTYGLDTTAELPPERWDMDAFYDSDFDAPGKTYLRLGHFIPGIEQFDGEFFGLSEMEQRGMDPHQWLTLEITYDCMFASGLTKESMNALECGVYVGCATLGGIEPNIPAFGPFTNIGYAYSGLSGRVSHTLSLRGPCFTVDTACSATVVALDCASQAIRLGRCKSAAASGVNLQLSAAIWVGFAKMRGLAMDGNCKTFDTSADGFARGEGMGHGESCVLLLQSGELCRRITKTIIHKSSGLTPHKGFADCASFPTCKVGGQSAVYGKSRGSFLLAAGKTNLGHLEGAAGVAGISKAVLSCQRAQVPALLWLRQLNNNIELSGFSAAMPTELLAWRREKKISSVSSFGFSGTNGHALVEEAEVSAPPPRAKYARRMLQAYHMWMQDFSFQEVLIPVELSTMDSGHADTIVIGDGPIFSAASSWATAKVQGYLGGS</sequence>
<dbReference type="Gene3D" id="1.10.1200.10">
    <property type="entry name" value="ACP-like"/>
    <property type="match status" value="1"/>
</dbReference>
<dbReference type="InterPro" id="IPR018201">
    <property type="entry name" value="Ketoacyl_synth_AS"/>
</dbReference>
<dbReference type="Pfam" id="PF00109">
    <property type="entry name" value="ketoacyl-synt"/>
    <property type="match status" value="3"/>
</dbReference>
<feature type="domain" description="Ketosynthase family 3 (KS3)" evidence="5">
    <location>
        <begin position="1310"/>
        <end position="1695"/>
    </location>
</feature>
<dbReference type="InterPro" id="IPR016039">
    <property type="entry name" value="Thiolase-like"/>
</dbReference>
<dbReference type="Pfam" id="PF08659">
    <property type="entry name" value="KR"/>
    <property type="match status" value="1"/>
</dbReference>
<dbReference type="PANTHER" id="PTHR43775">
    <property type="entry name" value="FATTY ACID SYNTHASE"/>
    <property type="match status" value="1"/>
</dbReference>
<dbReference type="InterPro" id="IPR020841">
    <property type="entry name" value="PKS_Beta-ketoAc_synthase_dom"/>
</dbReference>
<dbReference type="InterPro" id="IPR042104">
    <property type="entry name" value="PKS_dehydratase_sf"/>
</dbReference>
<dbReference type="InterPro" id="IPR049900">
    <property type="entry name" value="PKS_mFAS_DH"/>
</dbReference>
<dbReference type="InterPro" id="IPR036736">
    <property type="entry name" value="ACP-like_sf"/>
</dbReference>
<feature type="region of interest" description="C-terminal hotdog fold" evidence="4">
    <location>
        <begin position="631"/>
        <end position="784"/>
    </location>
</feature>
<dbReference type="EMBL" id="CAXAMN010026384">
    <property type="protein sequence ID" value="CAK9102642.1"/>
    <property type="molecule type" value="Genomic_DNA"/>
</dbReference>
<gene>
    <name evidence="7" type="ORF">CCMP2556_LOCUS48284</name>
</gene>
<dbReference type="PROSITE" id="PS00606">
    <property type="entry name" value="KS3_1"/>
    <property type="match status" value="2"/>
</dbReference>
<feature type="region of interest" description="N-terminal hotdog fold" evidence="4">
    <location>
        <begin position="480"/>
        <end position="610"/>
    </location>
</feature>
<dbReference type="InterPro" id="IPR014030">
    <property type="entry name" value="Ketoacyl_synth_N"/>
</dbReference>